<proteinExistence type="inferred from homology"/>
<evidence type="ECO:0000259" key="7">
    <source>
        <dbReference type="Pfam" id="PF23469"/>
    </source>
</evidence>
<evidence type="ECO:0000256" key="3">
    <source>
        <dbReference type="ARBA" id="ARBA00030267"/>
    </source>
</evidence>
<dbReference type="InterPro" id="IPR056149">
    <property type="entry name" value="PRP5/DDX46/KHDC4_KH"/>
</dbReference>
<dbReference type="PANTHER" id="PTHR15744:SF0">
    <property type="entry name" value="KH HOMOLOGY DOMAIN-CONTAINING PROTEIN 4"/>
    <property type="match status" value="1"/>
</dbReference>
<accession>A0A8D8PPG3</accession>
<feature type="domain" description="ATP-dependent RNA helicase PRP5/DDX46/KHDC4 KH" evidence="7">
    <location>
        <begin position="46"/>
        <end position="123"/>
    </location>
</feature>
<dbReference type="CDD" id="cd22386">
    <property type="entry name" value="KH-I_KHDC4_rpt2"/>
    <property type="match status" value="1"/>
</dbReference>
<dbReference type="FunFam" id="3.30.1370.10:FF:000037">
    <property type="entry name" value="KH domain protein"/>
    <property type="match status" value="1"/>
</dbReference>
<comment type="function">
    <text evidence="4">RNA-binding protein involved in pre-mRNA splicing. Interacts with the PRP19C/Prp19 complex/NTC/Nineteen complex which is part of the spliceosome. Involved in regulating splice site selection. Binds preferentially RNA with A/C rich sequences and poly-C stretches.</text>
</comment>
<evidence type="ECO:0000313" key="8">
    <source>
        <dbReference type="EMBL" id="CAG6610432.1"/>
    </source>
</evidence>
<evidence type="ECO:0000259" key="6">
    <source>
        <dbReference type="Pfam" id="PF22675"/>
    </source>
</evidence>
<sequence>MQNKSSLECAVEAAARLDQVLARQGKIRAPSLPLHNTIKPWEIFSSEFKINDLPSNARDVLTKGITREEISSFSGTKITLKGQLLTPGQPKANNQKPLYLFIQGPNKQSIDLAIERINNLVQEISQRANNSLMTANMSQPPPQYINLVQNMQGIEKVLVGLDHAPPSFDVRNKVLGPGGANLAYIMQETGAGVTLRGKGSGFIEAHSGQESLEPLHICVEHQKPEVLQNARQLAFSLMETLQRELQNQQQQLQQQQQQQQQQRQDDGSGGHHFNLPPGAVPLPVRNNPQRPQQ</sequence>
<dbReference type="GO" id="GO:0003723">
    <property type="term" value="F:RNA binding"/>
    <property type="evidence" value="ECO:0007669"/>
    <property type="project" value="InterPro"/>
</dbReference>
<dbReference type="InterPro" id="IPR047889">
    <property type="entry name" value="KHDC4_KH-I_second"/>
</dbReference>
<comment type="similarity">
    <text evidence="1">Belongs to the KHDC4 family.</text>
</comment>
<feature type="domain" description="KHDC4/BBP-like KH-domain type I" evidence="6">
    <location>
        <begin position="164"/>
        <end position="238"/>
    </location>
</feature>
<evidence type="ECO:0000256" key="4">
    <source>
        <dbReference type="ARBA" id="ARBA00045732"/>
    </source>
</evidence>
<dbReference type="Pfam" id="PF22675">
    <property type="entry name" value="KH-I_KHDC4-BBP"/>
    <property type="match status" value="1"/>
</dbReference>
<dbReference type="AlphaFoldDB" id="A0A8D8PPG3"/>
<evidence type="ECO:0000256" key="5">
    <source>
        <dbReference type="SAM" id="MobiDB-lite"/>
    </source>
</evidence>
<reference evidence="8" key="1">
    <citation type="submission" date="2021-05" db="EMBL/GenBank/DDBJ databases">
        <authorList>
            <person name="Alioto T."/>
            <person name="Alioto T."/>
            <person name="Gomez Garrido J."/>
        </authorList>
    </citation>
    <scope>NUCLEOTIDE SEQUENCE</scope>
</reference>
<dbReference type="InterPro" id="IPR031121">
    <property type="entry name" value="RIK/BLOM7"/>
</dbReference>
<protein>
    <recommendedName>
        <fullName evidence="2">KH homology domain-containing protein 4</fullName>
    </recommendedName>
    <alternativeName>
        <fullName evidence="3">Brings lots of money 7</fullName>
    </alternativeName>
</protein>
<feature type="region of interest" description="Disordered" evidence="5">
    <location>
        <begin position="248"/>
        <end position="293"/>
    </location>
</feature>
<dbReference type="SUPFAM" id="SSF54791">
    <property type="entry name" value="Eukaryotic type KH-domain (KH-domain type I)"/>
    <property type="match status" value="2"/>
</dbReference>
<dbReference type="EMBL" id="HBUF01018368">
    <property type="protein sequence ID" value="CAG6610431.1"/>
    <property type="molecule type" value="Transcribed_RNA"/>
</dbReference>
<dbReference type="Pfam" id="PF23469">
    <property type="entry name" value="KH_12"/>
    <property type="match status" value="1"/>
</dbReference>
<dbReference type="InterPro" id="IPR036612">
    <property type="entry name" value="KH_dom_type_1_sf"/>
</dbReference>
<name>A0A8D8PPG3_9HEMI</name>
<evidence type="ECO:0000256" key="1">
    <source>
        <dbReference type="ARBA" id="ARBA00006093"/>
    </source>
</evidence>
<dbReference type="InterPro" id="IPR055256">
    <property type="entry name" value="KH_1_KHDC4/BBP-like"/>
</dbReference>
<dbReference type="PANTHER" id="PTHR15744">
    <property type="entry name" value="BLOM7"/>
    <property type="match status" value="1"/>
</dbReference>
<dbReference type="GO" id="GO:0005634">
    <property type="term" value="C:nucleus"/>
    <property type="evidence" value="ECO:0007669"/>
    <property type="project" value="InterPro"/>
</dbReference>
<dbReference type="Gene3D" id="3.30.1370.10">
    <property type="entry name" value="K Homology domain, type 1"/>
    <property type="match status" value="2"/>
</dbReference>
<dbReference type="EMBL" id="HBUF01018369">
    <property type="protein sequence ID" value="CAG6610432.1"/>
    <property type="molecule type" value="Transcribed_RNA"/>
</dbReference>
<evidence type="ECO:0000256" key="2">
    <source>
        <dbReference type="ARBA" id="ARBA00017795"/>
    </source>
</evidence>
<organism evidence="8">
    <name type="scientific">Cacopsylla melanoneura</name>
    <dbReference type="NCBI Taxonomy" id="428564"/>
    <lineage>
        <taxon>Eukaryota</taxon>
        <taxon>Metazoa</taxon>
        <taxon>Ecdysozoa</taxon>
        <taxon>Arthropoda</taxon>
        <taxon>Hexapoda</taxon>
        <taxon>Insecta</taxon>
        <taxon>Pterygota</taxon>
        <taxon>Neoptera</taxon>
        <taxon>Paraneoptera</taxon>
        <taxon>Hemiptera</taxon>
        <taxon>Sternorrhyncha</taxon>
        <taxon>Psylloidea</taxon>
        <taxon>Psyllidae</taxon>
        <taxon>Psyllinae</taxon>
        <taxon>Cacopsylla</taxon>
    </lineage>
</organism>
<feature type="compositionally biased region" description="Low complexity" evidence="5">
    <location>
        <begin position="248"/>
        <end position="262"/>
    </location>
</feature>